<reference evidence="1 2" key="1">
    <citation type="journal article" date="2018" name="Front. Plant Sci.">
        <title>Red Clover (Trifolium pratense) and Zigzag Clover (T. medium) - A Picture of Genomic Similarities and Differences.</title>
        <authorList>
            <person name="Dluhosova J."/>
            <person name="Istvanek J."/>
            <person name="Nedelnik J."/>
            <person name="Repkova J."/>
        </authorList>
    </citation>
    <scope>NUCLEOTIDE SEQUENCE [LARGE SCALE GENOMIC DNA]</scope>
    <source>
        <strain evidence="2">cv. 10/8</strain>
        <tissue evidence="1">Leaf</tissue>
    </source>
</reference>
<evidence type="ECO:0000313" key="2">
    <source>
        <dbReference type="Proteomes" id="UP000265520"/>
    </source>
</evidence>
<protein>
    <submittedName>
        <fullName evidence="1">Uncharacterized protein</fullName>
    </submittedName>
</protein>
<sequence length="93" mass="10718">MLLRSHKNKLWSSTAVEIFSVFIGQEKSKAVQIYGSIEVLRDDEELCYIFKRDENEALVLSENLKFIPIPDGSRVFDDCSSLKMKFDIKDIEG</sequence>
<name>A0A392RJ30_9FABA</name>
<accession>A0A392RJ30</accession>
<dbReference type="Proteomes" id="UP000265520">
    <property type="component" value="Unassembled WGS sequence"/>
</dbReference>
<proteinExistence type="predicted"/>
<feature type="non-terminal residue" evidence="1">
    <location>
        <position position="93"/>
    </location>
</feature>
<keyword evidence="2" id="KW-1185">Reference proteome</keyword>
<dbReference type="EMBL" id="LXQA010235209">
    <property type="protein sequence ID" value="MCI36581.1"/>
    <property type="molecule type" value="Genomic_DNA"/>
</dbReference>
<evidence type="ECO:0000313" key="1">
    <source>
        <dbReference type="EMBL" id="MCI36581.1"/>
    </source>
</evidence>
<dbReference type="AlphaFoldDB" id="A0A392RJ30"/>
<organism evidence="1 2">
    <name type="scientific">Trifolium medium</name>
    <dbReference type="NCBI Taxonomy" id="97028"/>
    <lineage>
        <taxon>Eukaryota</taxon>
        <taxon>Viridiplantae</taxon>
        <taxon>Streptophyta</taxon>
        <taxon>Embryophyta</taxon>
        <taxon>Tracheophyta</taxon>
        <taxon>Spermatophyta</taxon>
        <taxon>Magnoliopsida</taxon>
        <taxon>eudicotyledons</taxon>
        <taxon>Gunneridae</taxon>
        <taxon>Pentapetalae</taxon>
        <taxon>rosids</taxon>
        <taxon>fabids</taxon>
        <taxon>Fabales</taxon>
        <taxon>Fabaceae</taxon>
        <taxon>Papilionoideae</taxon>
        <taxon>50 kb inversion clade</taxon>
        <taxon>NPAAA clade</taxon>
        <taxon>Hologalegina</taxon>
        <taxon>IRL clade</taxon>
        <taxon>Trifolieae</taxon>
        <taxon>Trifolium</taxon>
    </lineage>
</organism>
<comment type="caution">
    <text evidence="1">The sequence shown here is derived from an EMBL/GenBank/DDBJ whole genome shotgun (WGS) entry which is preliminary data.</text>
</comment>